<evidence type="ECO:0000256" key="1">
    <source>
        <dbReference type="SAM" id="MobiDB-lite"/>
    </source>
</evidence>
<proteinExistence type="predicted"/>
<dbReference type="Proteomes" id="UP000030665">
    <property type="component" value="Unassembled WGS sequence"/>
</dbReference>
<feature type="region of interest" description="Disordered" evidence="1">
    <location>
        <begin position="2144"/>
        <end position="2168"/>
    </location>
</feature>
<feature type="non-terminal residue" evidence="2">
    <location>
        <position position="2168"/>
    </location>
</feature>
<evidence type="ECO:0000313" key="2">
    <source>
        <dbReference type="EMBL" id="CDW60748.1"/>
    </source>
</evidence>
<sequence length="2168" mass="243471">MILESVRIDWDKCDEKDIAFAILCDALEDKTLAYRLAYRKSEKDAAKFYETPRFKKLLDVLEPFGIGNVNNNAITKEENKNELLKMLDKIDQALSDGNLEPKDALKMQTDIRVKLNDKFEMEESQKQKRIIVVPSKHDITNFCKEAQLPNISKIVVSQERFAKELDPYSHRVLFDTNLPSICCKLDDGSYCEIEFKKFGIPMQRRIVDKKSLCLGGNKRNHILHDSNPTDKLKKNFADFKWHWDETNQDGIEMQAIRIQQSYGDVGLLVYMNEDNEVKCRLFSYEDGYQIITHKDDNGEPLLDCVYYRTEDNVRHIDAYDKTYHYHFTDVFVQDVDTNEVLKGWCLESKEVHGFSESPLITKRGDVAWNNGQDLIELFEIIYNLFAVIQKRHGWGILYIKGKLNETAKKIAGSIILNDTSIEGNGSAEFKTPPSPQNMIEFMQSILDQLQIATGCTFILPKDIKSSGDISGLAIQMTRSLDIEEANNAAIEWQNFVSKHSRLFKEGLAKQLVASGENPTAITEFKQMRISTSFKPWQPFDESAWNQMLCTLSGAGLISTKTGVEKNTVSTPDEEKLTYDENTGNEIIGLFPSEANPAIVSSYTYDAKRMGGAPTLTATIYSSEPLQWKKEEFVEYNGDRFFASYTPNSTKDNSSRMWKSEITFTSRRELLDNTLFFDVVVDDVDTQNKDKYRSNQTKFTFGGTIYEFVARINSSMAYCGLYRPTEEYKGYYVVVDEGYGTDEVKEVSFEDQYLTDVLQLINTTFELDYYWDGNVCHVGKVQHDLTDTPIKYGSSDALISVAKENANYKIVDMITGYGSSDNLPYYYPNDDEFGEAVFNTENISKDKVSVELSKFLKDSRYNDTLVLYKSKDGKNYNGSVDVSSKAFDRFTTPSNLTQADSQSNPTVTCIFSFDILISAIKGQTIDLTSLGFDFELNSSVSRKDYITKVGNAVKSIYLFKGKELYKTISKRMSIGSTITYTFEEDGDFTLSIESEFSYKCKVYKNSAGINDFYGADSWNAAFSGSVEFLYESKSEYEWKNGDKYIPYSDAGINVSVISEANCIEYDYQFVKDGDRYGFNKVYTGTEDNAVRVMVTDRVWIAPSSVLMPSIYRNTKGAERFYYALNNTHKLPSGSGYYEFVNLYKKGNPHQGTVTFDDIKPTINGIVNAEGQLLGEIADVAFDKEDSDVKDSDGKYIHNYFYIKLHKFNGDFGFDLFAHALASESAKINLIKSNGCPACSFTIDCYWNSTKNKCYNNVLTDGNGNLKSDSGKMNSKGDYILNDTYVEDNKSNQDSTKEELWICVQKDTSTLGIVMPNASAGFKPQKGDLFVITGIKPPKVLVTAAEKRLDDALVKHMSENNTDQFNYSVKFSRIFLQENPDFASKLNENAKLSIQIQGDYDNDGNLISHKVFVSNYSVKVDNDELAEVEIELVNSLEVTKSDTKQIIDAVKGETVKSLSSMVGGSNTNSFNASITDKMYLSKLKDDTAKGTVTWEKVQKFLQGLNIGEGNGTWSADGTLSLFRLLTNNFSSGPYGQGAQIDEKGDMEVNSIYARQFISAPKFVFNEISVTKAEQWNTNGYGTIESVDVKNRTITLHLEENDYGSLQVGDICRGLYADIDNAHGADKIEEGALDDCNFVQHKGFFSTYFYVMHIITNEKGKFVFQYGKKSSVTPDPCAYMDFAQYGSFTDEKRQSSMYFSSRGNSFIEVLDGVKTWEVQSQNRVARYGWLGGLLLVKKDGSTVRPEGNGIYVQDNIYFGGNINYLQGLSGLDDLREEAKAYDVSLSQYQSVITVDDMGNVINGLYTEDEAKTTKQYRISTAVFVRKGMDILLEEDGNTEDVTAGHYRVHAVSEDCEVMVQNSTIFVTAIRNIKDGVAGTKDDSNFDYDAMRKATDAMVTIVVELEGKTSKTVQMPIRIQHDTLPFMVCDLSNESASVAWNTKTSKYIGLPIKTKVSLLYHNEPWAISSLNISKVAGLITSMSIEGKAKVITIDADNLTDDTLAQVTKMNITVVGRYAGANYEYTRELTILKSSDTVVYELIPSADSIVVDKDGGTSVNSVSCDVYATSSDDKRYKLTALPAGISLKYGKSENATKDLALGAGVDVTSDDKMVTFALYDSNNNILDKESVPVLAFGKDGKGIEYIFKLQNPAPSNPTPSDYATNTEYQRTDK</sequence>
<feature type="compositionally biased region" description="Polar residues" evidence="1">
    <location>
        <begin position="2153"/>
        <end position="2168"/>
    </location>
</feature>
<gene>
    <name evidence="2" type="ORF">TTRE_0000914001</name>
</gene>
<evidence type="ECO:0000313" key="3">
    <source>
        <dbReference type="Proteomes" id="UP000030665"/>
    </source>
</evidence>
<accession>A0A077ZLW7</accession>
<dbReference type="EMBL" id="HG807361">
    <property type="protein sequence ID" value="CDW60748.1"/>
    <property type="molecule type" value="Genomic_DNA"/>
</dbReference>
<keyword evidence="3" id="KW-1185">Reference proteome</keyword>
<protein>
    <submittedName>
        <fullName evidence="2">Peripheral plasma membrane protein CASK</fullName>
    </submittedName>
</protein>
<organism evidence="2 3">
    <name type="scientific">Trichuris trichiura</name>
    <name type="common">Whipworm</name>
    <name type="synonym">Trichocephalus trichiurus</name>
    <dbReference type="NCBI Taxonomy" id="36087"/>
    <lineage>
        <taxon>Eukaryota</taxon>
        <taxon>Metazoa</taxon>
        <taxon>Ecdysozoa</taxon>
        <taxon>Nematoda</taxon>
        <taxon>Enoplea</taxon>
        <taxon>Dorylaimia</taxon>
        <taxon>Trichinellida</taxon>
        <taxon>Trichuridae</taxon>
        <taxon>Trichuris</taxon>
    </lineage>
</organism>
<dbReference type="AlphaFoldDB" id="A0A077ZLW7"/>
<name>A0A077ZLW7_TRITR</name>
<reference evidence="2" key="2">
    <citation type="submission" date="2014-03" db="EMBL/GenBank/DDBJ databases">
        <title>The whipworm genome and dual-species transcriptomics of an intimate host-pathogen interaction.</title>
        <authorList>
            <person name="Foth B.J."/>
            <person name="Tsai I.J."/>
            <person name="Reid A.J."/>
            <person name="Bancroft A.J."/>
            <person name="Nichol S."/>
            <person name="Tracey A."/>
            <person name="Holroyd N."/>
            <person name="Cotton J.A."/>
            <person name="Stanley E.J."/>
            <person name="Zarowiecki M."/>
            <person name="Liu J.Z."/>
            <person name="Huckvale T."/>
            <person name="Cooper P.J."/>
            <person name="Grencis R.K."/>
            <person name="Berriman M."/>
        </authorList>
    </citation>
    <scope>NUCLEOTIDE SEQUENCE [LARGE SCALE GENOMIC DNA]</scope>
</reference>
<reference evidence="2" key="1">
    <citation type="submission" date="2014-01" db="EMBL/GenBank/DDBJ databases">
        <authorList>
            <person name="Aslett M."/>
        </authorList>
    </citation>
    <scope>NUCLEOTIDE SEQUENCE</scope>
</reference>